<feature type="transmembrane region" description="Helical" evidence="5">
    <location>
        <begin position="69"/>
        <end position="88"/>
    </location>
</feature>
<sequence>MVPEVTTWILILLFLHTGIDKLAGLKTFTAQMERSPLIGAYAHALGILVPVGEVVTAMLLVFGKTRLAGLYASVFLMSVFTAYIYAMLKYSYHLDCSCGGVTKYLDWTEHLWFNAIVLALSILAAVCLSGKIQA</sequence>
<evidence type="ECO:0000256" key="2">
    <source>
        <dbReference type="ARBA" id="ARBA00022692"/>
    </source>
</evidence>
<dbReference type="EMBL" id="BAABEY010000026">
    <property type="protein sequence ID" value="GAA4442181.1"/>
    <property type="molecule type" value="Genomic_DNA"/>
</dbReference>
<feature type="transmembrane region" description="Helical" evidence="5">
    <location>
        <begin position="111"/>
        <end position="130"/>
    </location>
</feature>
<protein>
    <recommendedName>
        <fullName evidence="6">Methylamine utilisation protein MauE domain-containing protein</fullName>
    </recommendedName>
</protein>
<evidence type="ECO:0000256" key="5">
    <source>
        <dbReference type="SAM" id="Phobius"/>
    </source>
</evidence>
<dbReference type="Proteomes" id="UP001501508">
    <property type="component" value="Unassembled WGS sequence"/>
</dbReference>
<proteinExistence type="predicted"/>
<keyword evidence="3 5" id="KW-1133">Transmembrane helix</keyword>
<evidence type="ECO:0000313" key="7">
    <source>
        <dbReference type="EMBL" id="GAA4442181.1"/>
    </source>
</evidence>
<keyword evidence="2 5" id="KW-0812">Transmembrane</keyword>
<reference evidence="8" key="1">
    <citation type="journal article" date="2019" name="Int. J. Syst. Evol. Microbiol.">
        <title>The Global Catalogue of Microorganisms (GCM) 10K type strain sequencing project: providing services to taxonomists for standard genome sequencing and annotation.</title>
        <authorList>
            <consortium name="The Broad Institute Genomics Platform"/>
            <consortium name="The Broad Institute Genome Sequencing Center for Infectious Disease"/>
            <person name="Wu L."/>
            <person name="Ma J."/>
        </authorList>
    </citation>
    <scope>NUCLEOTIDE SEQUENCE [LARGE SCALE GENOMIC DNA]</scope>
    <source>
        <strain evidence="8">JCM 31920</strain>
    </source>
</reference>
<organism evidence="7 8">
    <name type="scientific">Ravibacter arvi</name>
    <dbReference type="NCBI Taxonomy" id="2051041"/>
    <lineage>
        <taxon>Bacteria</taxon>
        <taxon>Pseudomonadati</taxon>
        <taxon>Bacteroidota</taxon>
        <taxon>Cytophagia</taxon>
        <taxon>Cytophagales</taxon>
        <taxon>Spirosomataceae</taxon>
        <taxon>Ravibacter</taxon>
    </lineage>
</organism>
<dbReference type="InterPro" id="IPR009908">
    <property type="entry name" value="Methylamine_util_MauE"/>
</dbReference>
<accession>A0ABP8M2Y5</accession>
<gene>
    <name evidence="7" type="ORF">GCM10023091_28490</name>
</gene>
<evidence type="ECO:0000313" key="8">
    <source>
        <dbReference type="Proteomes" id="UP001501508"/>
    </source>
</evidence>
<evidence type="ECO:0000256" key="4">
    <source>
        <dbReference type="ARBA" id="ARBA00023136"/>
    </source>
</evidence>
<dbReference type="Pfam" id="PF07291">
    <property type="entry name" value="MauE"/>
    <property type="match status" value="1"/>
</dbReference>
<name>A0ABP8M2Y5_9BACT</name>
<keyword evidence="4 5" id="KW-0472">Membrane</keyword>
<evidence type="ECO:0000256" key="1">
    <source>
        <dbReference type="ARBA" id="ARBA00004141"/>
    </source>
</evidence>
<comment type="subcellular location">
    <subcellularLocation>
        <location evidence="1">Membrane</location>
        <topology evidence="1">Multi-pass membrane protein</topology>
    </subcellularLocation>
</comment>
<evidence type="ECO:0000259" key="6">
    <source>
        <dbReference type="Pfam" id="PF07291"/>
    </source>
</evidence>
<keyword evidence="8" id="KW-1185">Reference proteome</keyword>
<feature type="domain" description="Methylamine utilisation protein MauE" evidence="6">
    <location>
        <begin position="3"/>
        <end position="125"/>
    </location>
</feature>
<evidence type="ECO:0000256" key="3">
    <source>
        <dbReference type="ARBA" id="ARBA00022989"/>
    </source>
</evidence>
<feature type="transmembrane region" description="Helical" evidence="5">
    <location>
        <begin position="40"/>
        <end position="62"/>
    </location>
</feature>
<comment type="caution">
    <text evidence="7">The sequence shown here is derived from an EMBL/GenBank/DDBJ whole genome shotgun (WGS) entry which is preliminary data.</text>
</comment>